<organism evidence="1 2">
    <name type="scientific">Flavobacterium agri</name>
    <dbReference type="NCBI Taxonomy" id="2743471"/>
    <lineage>
        <taxon>Bacteria</taxon>
        <taxon>Pseudomonadati</taxon>
        <taxon>Bacteroidota</taxon>
        <taxon>Flavobacteriia</taxon>
        <taxon>Flavobacteriales</taxon>
        <taxon>Flavobacteriaceae</taxon>
        <taxon>Flavobacterium</taxon>
    </lineage>
</organism>
<evidence type="ECO:0000313" key="2">
    <source>
        <dbReference type="Proteomes" id="UP000535020"/>
    </source>
</evidence>
<protein>
    <submittedName>
        <fullName evidence="1">Abi family protein</fullName>
    </submittedName>
</protein>
<dbReference type="AlphaFoldDB" id="A0A7Y9C4T3"/>
<dbReference type="EMBL" id="JACBJI010000002">
    <property type="protein sequence ID" value="NYA70561.1"/>
    <property type="molecule type" value="Genomic_DNA"/>
</dbReference>
<sequence>MGKEANTIEQQIEKLQKRGMILDIPVEKVKEILLDIGYYRLGFYWHPFEIDKDHNFKQGTTFSNAVELYYLDCDLRHVLTKFLNRIEINFRTKIVYHVSNEYVDSPTWFINPKVVEQSFINTISKYYNEDFKKNHIPIRLHHQKYINDKYAPAWKTIEFFTFGTTLKIFKSLKDGDIKNKIAMEYGIRNISKFTNFLETIKFVRNMCSHGGVIFDMTLPKGVPLLPMIAYDNENYHSLGSAIKVIEYFLGVMSENRRLEMNESLEKIFNRQKNKPVIRKLVENQIGYVYKKQW</sequence>
<accession>A0A7Y9C4T3</accession>
<dbReference type="Proteomes" id="UP000535020">
    <property type="component" value="Unassembled WGS sequence"/>
</dbReference>
<gene>
    <name evidence="1" type="ORF">HZF10_06485</name>
</gene>
<dbReference type="Pfam" id="PF07751">
    <property type="entry name" value="Abi_2"/>
    <property type="match status" value="1"/>
</dbReference>
<name>A0A7Y9C4T3_9FLAO</name>
<dbReference type="RefSeq" id="WP_176005388.1">
    <property type="nucleotide sequence ID" value="NZ_JABWMI010000008.1"/>
</dbReference>
<dbReference type="InterPro" id="IPR011664">
    <property type="entry name" value="Abi_system_AbiD/AbiF-like"/>
</dbReference>
<evidence type="ECO:0000313" key="1">
    <source>
        <dbReference type="EMBL" id="NYA70561.1"/>
    </source>
</evidence>
<reference evidence="1 2" key="1">
    <citation type="submission" date="2020-07" db="EMBL/GenBank/DDBJ databases">
        <authorList>
            <person name="Sun Q."/>
        </authorList>
    </citation>
    <scope>NUCLEOTIDE SEQUENCE [LARGE SCALE GENOMIC DNA]</scope>
    <source>
        <strain evidence="1 2">MAH-1</strain>
    </source>
</reference>
<proteinExistence type="predicted"/>
<keyword evidence="2" id="KW-1185">Reference proteome</keyword>
<comment type="caution">
    <text evidence="1">The sequence shown here is derived from an EMBL/GenBank/DDBJ whole genome shotgun (WGS) entry which is preliminary data.</text>
</comment>